<gene>
    <name evidence="6" type="ORF">J2T10_004440</name>
</gene>
<dbReference type="InterPro" id="IPR036390">
    <property type="entry name" value="WH_DNA-bd_sf"/>
</dbReference>
<protein>
    <submittedName>
        <fullName evidence="6">DNA-binding transcriptional LysR family regulator</fullName>
    </submittedName>
</protein>
<dbReference type="Pfam" id="PF03466">
    <property type="entry name" value="LysR_substrate"/>
    <property type="match status" value="1"/>
</dbReference>
<dbReference type="Pfam" id="PF00126">
    <property type="entry name" value="HTH_1"/>
    <property type="match status" value="1"/>
</dbReference>
<evidence type="ECO:0000256" key="2">
    <source>
        <dbReference type="ARBA" id="ARBA00023015"/>
    </source>
</evidence>
<name>A0ABT9TSW1_PAENI</name>
<dbReference type="SUPFAM" id="SSF46785">
    <property type="entry name" value="Winged helix' DNA-binding domain"/>
    <property type="match status" value="1"/>
</dbReference>
<proteinExistence type="inferred from homology"/>
<dbReference type="PANTHER" id="PTHR30346:SF0">
    <property type="entry name" value="HCA OPERON TRANSCRIPTIONAL ACTIVATOR HCAR"/>
    <property type="match status" value="1"/>
</dbReference>
<feature type="domain" description="HTH lysR-type" evidence="5">
    <location>
        <begin position="3"/>
        <end position="60"/>
    </location>
</feature>
<sequence length="283" mass="31102">MDVELRQLRCLIAVVEQGTFTDAAIELRMSQAAVSRSIAALEQALGTRIVERTTRSVGLTAAGERALGKARRIIALLADLERDARAGTGQIRMGYAWSALGEHTTEFQHRWKLRFPHTGLQLTRSNTPSGGLLDGTTDYAILRRLPQAAAVEHVRVGEEKRYCAMSTDDPLAPRRSVSLAQIATLPVAMDLRTGSTTLDLWPEQGKPPEVIPIHDIDDWLTVIGSGAARGITAASTAHQYRRRGVAYRPVRDAPMVPVYVAWLKNDPPQDHQAVVALLAELYR</sequence>
<dbReference type="Gene3D" id="1.10.10.10">
    <property type="entry name" value="Winged helix-like DNA-binding domain superfamily/Winged helix DNA-binding domain"/>
    <property type="match status" value="1"/>
</dbReference>
<keyword evidence="4" id="KW-0804">Transcription</keyword>
<dbReference type="SUPFAM" id="SSF53850">
    <property type="entry name" value="Periplasmic binding protein-like II"/>
    <property type="match status" value="1"/>
</dbReference>
<reference evidence="6 7" key="1">
    <citation type="submission" date="2023-07" db="EMBL/GenBank/DDBJ databases">
        <title>Sorghum-associated microbial communities from plants grown in Nebraska, USA.</title>
        <authorList>
            <person name="Schachtman D."/>
        </authorList>
    </citation>
    <scope>NUCLEOTIDE SEQUENCE [LARGE SCALE GENOMIC DNA]</scope>
    <source>
        <strain evidence="6 7">CC523</strain>
    </source>
</reference>
<evidence type="ECO:0000256" key="1">
    <source>
        <dbReference type="ARBA" id="ARBA00009437"/>
    </source>
</evidence>
<dbReference type="InterPro" id="IPR036388">
    <property type="entry name" value="WH-like_DNA-bd_sf"/>
</dbReference>
<evidence type="ECO:0000313" key="6">
    <source>
        <dbReference type="EMBL" id="MDQ0104764.1"/>
    </source>
</evidence>
<dbReference type="EMBL" id="JAUSSW010000023">
    <property type="protein sequence ID" value="MDQ0104764.1"/>
    <property type="molecule type" value="Genomic_DNA"/>
</dbReference>
<dbReference type="GO" id="GO:0003677">
    <property type="term" value="F:DNA binding"/>
    <property type="evidence" value="ECO:0007669"/>
    <property type="project" value="UniProtKB-KW"/>
</dbReference>
<dbReference type="Proteomes" id="UP001244563">
    <property type="component" value="Unassembled WGS sequence"/>
</dbReference>
<keyword evidence="3 6" id="KW-0238">DNA-binding</keyword>
<dbReference type="PANTHER" id="PTHR30346">
    <property type="entry name" value="TRANSCRIPTIONAL DUAL REGULATOR HCAR-RELATED"/>
    <property type="match status" value="1"/>
</dbReference>
<evidence type="ECO:0000313" key="7">
    <source>
        <dbReference type="Proteomes" id="UP001244563"/>
    </source>
</evidence>
<dbReference type="Gene3D" id="3.40.190.10">
    <property type="entry name" value="Periplasmic binding protein-like II"/>
    <property type="match status" value="2"/>
</dbReference>
<dbReference type="PROSITE" id="PS50931">
    <property type="entry name" value="HTH_LYSR"/>
    <property type="match status" value="1"/>
</dbReference>
<dbReference type="PRINTS" id="PR00039">
    <property type="entry name" value="HTHLYSR"/>
</dbReference>
<organism evidence="6 7">
    <name type="scientific">Paenarthrobacter nicotinovorans</name>
    <name type="common">Arthrobacter nicotinovorans</name>
    <dbReference type="NCBI Taxonomy" id="29320"/>
    <lineage>
        <taxon>Bacteria</taxon>
        <taxon>Bacillati</taxon>
        <taxon>Actinomycetota</taxon>
        <taxon>Actinomycetes</taxon>
        <taxon>Micrococcales</taxon>
        <taxon>Micrococcaceae</taxon>
        <taxon>Paenarthrobacter</taxon>
    </lineage>
</organism>
<accession>A0ABT9TSW1</accession>
<keyword evidence="7" id="KW-1185">Reference proteome</keyword>
<evidence type="ECO:0000256" key="3">
    <source>
        <dbReference type="ARBA" id="ARBA00023125"/>
    </source>
</evidence>
<evidence type="ECO:0000259" key="5">
    <source>
        <dbReference type="PROSITE" id="PS50931"/>
    </source>
</evidence>
<dbReference type="InterPro" id="IPR000847">
    <property type="entry name" value="LysR_HTH_N"/>
</dbReference>
<dbReference type="InterPro" id="IPR005119">
    <property type="entry name" value="LysR_subst-bd"/>
</dbReference>
<dbReference type="RefSeq" id="WP_039239345.1">
    <property type="nucleotide sequence ID" value="NZ_BDDW01000022.1"/>
</dbReference>
<comment type="caution">
    <text evidence="6">The sequence shown here is derived from an EMBL/GenBank/DDBJ whole genome shotgun (WGS) entry which is preliminary data.</text>
</comment>
<comment type="similarity">
    <text evidence="1">Belongs to the LysR transcriptional regulatory family.</text>
</comment>
<keyword evidence="2" id="KW-0805">Transcription regulation</keyword>
<evidence type="ECO:0000256" key="4">
    <source>
        <dbReference type="ARBA" id="ARBA00023163"/>
    </source>
</evidence>